<keyword evidence="1" id="KW-0862">Zinc</keyword>
<accession>A0A6N7Q119</accession>
<organism evidence="4 5">
    <name type="scientific">Polyangium spumosum</name>
    <dbReference type="NCBI Taxonomy" id="889282"/>
    <lineage>
        <taxon>Bacteria</taxon>
        <taxon>Pseudomonadati</taxon>
        <taxon>Myxococcota</taxon>
        <taxon>Polyangia</taxon>
        <taxon>Polyangiales</taxon>
        <taxon>Polyangiaceae</taxon>
        <taxon>Polyangium</taxon>
    </lineage>
</organism>
<dbReference type="Proteomes" id="UP000440224">
    <property type="component" value="Unassembled WGS sequence"/>
</dbReference>
<sequence length="565" mass="61865">MESSWKRRRGRRTRASRAWPRTRAGPLDGRRRAGPVRPGPDFSCHTSPNSPSPCLGPSGTVRCMAVVVTEQSIAEWAPNEKVLLDAKALLRRGALRKLARSDDGTLAFGHCEGSGSTPYAVSMDLATGADKPTVRCSCPSRLFPCKHGLALLLAFAQKGALFPVEEPPKDLLQKREKQAQKAAEKKPAPAAAAAPRSVNKTALAKKAKEQSDALDTLETFLVDLASGGLGGLSGKSIEAIEHQAKRMADADMKRTSAVLTRLAAYVSGEWLGDEDDDEAPGVREVARGLGEAQEARIAFTLTQLYTTVRRGKKALEGKFVEEGTTRSEADAQLESILGKAWRLPELREAGYWVKNRRYLELAHERSDDEITQFATAIGFLLDLDDGSVVCEVTSLPFHTLPFTKLRASRMGTLEIAEAALYPGDVENRRVRWDEKVEGACRERPRERADYEAVHRHGKPLDPVIRAMRNQLKNPLHPLDAVFLVAAKRFGDVGGELVLEDEAGVRLVLRNMNDGRLPSTDALRHAAAAFGPGTLAVRLHYDLLSRAIYGDPLALFVGDEHLRLRA</sequence>
<protein>
    <recommendedName>
        <fullName evidence="3">SWIM-type domain-containing protein</fullName>
    </recommendedName>
</protein>
<name>A0A6N7Q119_9BACT</name>
<evidence type="ECO:0000313" key="4">
    <source>
        <dbReference type="EMBL" id="MRG94661.1"/>
    </source>
</evidence>
<evidence type="ECO:0000313" key="5">
    <source>
        <dbReference type="Proteomes" id="UP000440224"/>
    </source>
</evidence>
<dbReference type="AlphaFoldDB" id="A0A6N7Q119"/>
<dbReference type="Pfam" id="PF04434">
    <property type="entry name" value="SWIM"/>
    <property type="match status" value="1"/>
</dbReference>
<dbReference type="PROSITE" id="PS50966">
    <property type="entry name" value="ZF_SWIM"/>
    <property type="match status" value="1"/>
</dbReference>
<feature type="compositionally biased region" description="Basic and acidic residues" evidence="2">
    <location>
        <begin position="171"/>
        <end position="187"/>
    </location>
</feature>
<feature type="region of interest" description="Disordered" evidence="2">
    <location>
        <begin position="171"/>
        <end position="198"/>
    </location>
</feature>
<reference evidence="4 5" key="1">
    <citation type="submission" date="2019-10" db="EMBL/GenBank/DDBJ databases">
        <title>A soil myxobacterium in the family Polyangiaceae.</title>
        <authorList>
            <person name="Li Y."/>
            <person name="Wang J."/>
        </authorList>
    </citation>
    <scope>NUCLEOTIDE SEQUENCE [LARGE SCALE GENOMIC DNA]</scope>
    <source>
        <strain evidence="4 5">DSM 14734</strain>
    </source>
</reference>
<dbReference type="GO" id="GO:0008270">
    <property type="term" value="F:zinc ion binding"/>
    <property type="evidence" value="ECO:0007669"/>
    <property type="project" value="UniProtKB-KW"/>
</dbReference>
<dbReference type="InterPro" id="IPR007527">
    <property type="entry name" value="Znf_SWIM"/>
</dbReference>
<keyword evidence="1" id="KW-0479">Metal-binding</keyword>
<evidence type="ECO:0000259" key="3">
    <source>
        <dbReference type="PROSITE" id="PS50966"/>
    </source>
</evidence>
<proteinExistence type="predicted"/>
<comment type="caution">
    <text evidence="4">The sequence shown here is derived from an EMBL/GenBank/DDBJ whole genome shotgun (WGS) entry which is preliminary data.</text>
</comment>
<dbReference type="OrthoDB" id="9816340at2"/>
<evidence type="ECO:0000256" key="2">
    <source>
        <dbReference type="SAM" id="MobiDB-lite"/>
    </source>
</evidence>
<evidence type="ECO:0000256" key="1">
    <source>
        <dbReference type="PROSITE-ProRule" id="PRU00325"/>
    </source>
</evidence>
<gene>
    <name evidence="4" type="ORF">GF068_22465</name>
</gene>
<feature type="compositionally biased region" description="Basic residues" evidence="2">
    <location>
        <begin position="1"/>
        <end position="15"/>
    </location>
</feature>
<keyword evidence="5" id="KW-1185">Reference proteome</keyword>
<feature type="region of interest" description="Disordered" evidence="2">
    <location>
        <begin position="1"/>
        <end position="53"/>
    </location>
</feature>
<keyword evidence="1" id="KW-0863">Zinc-finger</keyword>
<feature type="domain" description="SWIM-type" evidence="3">
    <location>
        <begin position="119"/>
        <end position="156"/>
    </location>
</feature>
<dbReference type="EMBL" id="WJIE01000006">
    <property type="protein sequence ID" value="MRG94661.1"/>
    <property type="molecule type" value="Genomic_DNA"/>
</dbReference>